<keyword evidence="4 10" id="KW-0812">Transmembrane</keyword>
<dbReference type="RefSeq" id="XP_021806132.1">
    <property type="nucleotide sequence ID" value="XM_021950440.1"/>
</dbReference>
<feature type="transmembrane region" description="Helical" evidence="10">
    <location>
        <begin position="226"/>
        <end position="247"/>
    </location>
</feature>
<keyword evidence="7" id="KW-0406">Ion transport</keyword>
<proteinExistence type="inferred from homology"/>
<keyword evidence="6 10" id="KW-1133">Transmembrane helix</keyword>
<keyword evidence="8 10" id="KW-0472">Membrane</keyword>
<dbReference type="GO" id="GO:1902600">
    <property type="term" value="P:proton transmembrane transport"/>
    <property type="evidence" value="ECO:0007669"/>
    <property type="project" value="InterPro"/>
</dbReference>
<dbReference type="PANTHER" id="PTHR32468">
    <property type="entry name" value="CATION/H + ANTIPORTER"/>
    <property type="match status" value="1"/>
</dbReference>
<dbReference type="KEGG" id="pavi:110750160"/>
<keyword evidence="14" id="KW-1185">Reference proteome</keyword>
<dbReference type="Gene3D" id="1.20.1530.20">
    <property type="match status" value="1"/>
</dbReference>
<keyword evidence="3" id="KW-0633">Potassium transport</keyword>
<dbReference type="GO" id="GO:0006813">
    <property type="term" value="P:potassium ion transport"/>
    <property type="evidence" value="ECO:0007669"/>
    <property type="project" value="UniProtKB-KW"/>
</dbReference>
<dbReference type="InterPro" id="IPR050794">
    <property type="entry name" value="CPA2_transporter"/>
</dbReference>
<feature type="transmembrane region" description="Helical" evidence="10">
    <location>
        <begin position="267"/>
        <end position="286"/>
    </location>
</feature>
<name>A0A6P5RU70_PRUAV</name>
<accession>A0A6P5RU70</accession>
<feature type="transmembrane region" description="Helical" evidence="10">
    <location>
        <begin position="192"/>
        <end position="214"/>
    </location>
</feature>
<sequence length="912" mass="100683">MSAPEETITDQFKVDKNTAPVVAYAPEDISDEISLNYMSTGEIWNRKEVIIDNIFAYKVAIDIAKDNEDPKPKTVEECQHRNDWPKWKDAIQAELNSLENRKVFGPIVRTPEGIKSVGHKWVFVRKRNEKNEIPGFTERLDMRLMDVVAAYLYGSLDTDIYMTIPDGFKNPGGMALGVVIFLKSNIFPLSSLLMLETAGNFALVYHMFLVGLELDFKPILRAGKKSLSIALAGIVFCVLVGFGLFRYLLYKDFDYQTKAKGTKYGPFFWGIALATTNFSDLAGILADLKLLYSDVGGLALSASVISDLCSWFLLLTGMAIVNHNQILAVTSTLAFVGLCVFVVRPALSRIINRIREGALESNNIDYHGLTCYVMAGVVLCGLITDAGGSHSMVGPFVFGAIMPRGEFSNTLIKKLRTFVPVVLMPIYYSVNGVRVSVDDILNLRDPASEAKTGTNIYRVVAVFIIAFGAKIVSTFVAGLLNKMSPRDSLALGFLMNTKGLLTMIILNAARDLKVLNRQTFSLMMVAIWMMTFFVGPFLAIVYKSTSRPSTQYRQRNIGGLRPKTELRILACIHTSRDVPGTINLLDASNPTKQSPIHVLAVHLVELTGHTSAMLLLRDTSGTNATNTNDVYMSENSSPSSSFELYAKQRDNVFVQTLTAVSAYTTMHQDICSMAEENRVALIIIPFHKQYSTTMDGGGPLQDSNNSHLKSLNNNMIANARCSVGVFVDRGLGKSTYSNCRHHFAMLFIGGVDDREALAYAGRMAGHPQVRLTVIRFNLKPNKEGAEVCSDDNMNVGILEAMENLGRQKTLDDLCMDEFKLRSMTDTSIELLEKLVISWEQTLTEINDMEGDYDMIIVGRRHEGMSDDTATMFLDSSNDSNEIGVVGNELVSSASLATTSILIVQQGGDSNYA</sequence>
<comment type="similarity">
    <text evidence="9">Belongs to the monovalent cation:proton antiporter 2 (CPA2) transporter (TC 2.A.37) family. CHX (TC 2.A.37.4) subfamily.</text>
</comment>
<dbReference type="GeneID" id="110750160"/>
<evidence type="ECO:0000256" key="7">
    <source>
        <dbReference type="ARBA" id="ARBA00023065"/>
    </source>
</evidence>
<feature type="transmembrane region" description="Helical" evidence="10">
    <location>
        <begin position="520"/>
        <end position="542"/>
    </location>
</feature>
<organism evidence="14 15">
    <name type="scientific">Prunus avium</name>
    <name type="common">Cherry</name>
    <name type="synonym">Cerasus avium</name>
    <dbReference type="NCBI Taxonomy" id="42229"/>
    <lineage>
        <taxon>Eukaryota</taxon>
        <taxon>Viridiplantae</taxon>
        <taxon>Streptophyta</taxon>
        <taxon>Embryophyta</taxon>
        <taxon>Tracheophyta</taxon>
        <taxon>Spermatophyta</taxon>
        <taxon>Magnoliopsida</taxon>
        <taxon>eudicotyledons</taxon>
        <taxon>Gunneridae</taxon>
        <taxon>Pentapetalae</taxon>
        <taxon>rosids</taxon>
        <taxon>fabids</taxon>
        <taxon>Rosales</taxon>
        <taxon>Rosaceae</taxon>
        <taxon>Amygdaloideae</taxon>
        <taxon>Amygdaleae</taxon>
        <taxon>Prunus</taxon>
    </lineage>
</organism>
<reference evidence="15" key="1">
    <citation type="submission" date="2025-08" db="UniProtKB">
        <authorList>
            <consortium name="RefSeq"/>
        </authorList>
    </citation>
    <scope>IDENTIFICATION</scope>
</reference>
<comment type="subcellular location">
    <subcellularLocation>
        <location evidence="1">Membrane</location>
        <topology evidence="1">Multi-pass membrane protein</topology>
    </subcellularLocation>
</comment>
<dbReference type="InterPro" id="IPR038770">
    <property type="entry name" value="Na+/solute_symporter_sf"/>
</dbReference>
<dbReference type="Pfam" id="PF23259">
    <property type="entry name" value="CHX17_C"/>
    <property type="match status" value="1"/>
</dbReference>
<evidence type="ECO:0000256" key="4">
    <source>
        <dbReference type="ARBA" id="ARBA00022692"/>
    </source>
</evidence>
<feature type="domain" description="Cation/H+ exchanger transmembrane" evidence="11">
    <location>
        <begin position="173"/>
        <end position="538"/>
    </location>
</feature>
<feature type="domain" description="Cation/H(+) antiporter C-terminal" evidence="13">
    <location>
        <begin position="744"/>
        <end position="905"/>
    </location>
</feature>
<protein>
    <submittedName>
        <fullName evidence="15">Cation/H(+) antiporter 15-like</fullName>
    </submittedName>
</protein>
<dbReference type="InterPro" id="IPR057290">
    <property type="entry name" value="CHX17_C"/>
</dbReference>
<evidence type="ECO:0000259" key="11">
    <source>
        <dbReference type="Pfam" id="PF00999"/>
    </source>
</evidence>
<dbReference type="Pfam" id="PF00999">
    <property type="entry name" value="Na_H_Exchanger"/>
    <property type="match status" value="1"/>
</dbReference>
<evidence type="ECO:0000256" key="2">
    <source>
        <dbReference type="ARBA" id="ARBA00022448"/>
    </source>
</evidence>
<keyword evidence="5" id="KW-0630">Potassium</keyword>
<keyword evidence="2" id="KW-0813">Transport</keyword>
<evidence type="ECO:0000256" key="5">
    <source>
        <dbReference type="ARBA" id="ARBA00022958"/>
    </source>
</evidence>
<dbReference type="Pfam" id="PF23256">
    <property type="entry name" value="CHX17_2nd"/>
    <property type="match status" value="1"/>
</dbReference>
<dbReference type="InterPro" id="IPR057291">
    <property type="entry name" value="CHX17_2nd"/>
</dbReference>
<feature type="transmembrane region" description="Helical" evidence="10">
    <location>
        <begin position="326"/>
        <end position="347"/>
    </location>
</feature>
<dbReference type="GO" id="GO:0016020">
    <property type="term" value="C:membrane"/>
    <property type="evidence" value="ECO:0007669"/>
    <property type="project" value="UniProtKB-SubCell"/>
</dbReference>
<evidence type="ECO:0000313" key="15">
    <source>
        <dbReference type="RefSeq" id="XP_021806132.1"/>
    </source>
</evidence>
<evidence type="ECO:0000256" key="6">
    <source>
        <dbReference type="ARBA" id="ARBA00022989"/>
    </source>
</evidence>
<evidence type="ECO:0000313" key="14">
    <source>
        <dbReference type="Proteomes" id="UP000515124"/>
    </source>
</evidence>
<evidence type="ECO:0000256" key="1">
    <source>
        <dbReference type="ARBA" id="ARBA00004141"/>
    </source>
</evidence>
<gene>
    <name evidence="15" type="primary">LOC110750160</name>
</gene>
<evidence type="ECO:0000256" key="10">
    <source>
        <dbReference type="SAM" id="Phobius"/>
    </source>
</evidence>
<feature type="domain" description="Cation/H(+) antiporter central" evidence="12">
    <location>
        <begin position="598"/>
        <end position="734"/>
    </location>
</feature>
<evidence type="ECO:0000259" key="13">
    <source>
        <dbReference type="Pfam" id="PF23259"/>
    </source>
</evidence>
<dbReference type="PANTHER" id="PTHR32468:SF74">
    <property type="entry name" value="CATION_H(+) ANTIPORTER 21-RELATED"/>
    <property type="match status" value="1"/>
</dbReference>
<evidence type="ECO:0000256" key="9">
    <source>
        <dbReference type="ARBA" id="ARBA00038341"/>
    </source>
</evidence>
<dbReference type="Proteomes" id="UP000515124">
    <property type="component" value="Unplaced"/>
</dbReference>
<dbReference type="AlphaFoldDB" id="A0A6P5RU70"/>
<feature type="transmembrane region" description="Helical" evidence="10">
    <location>
        <begin position="298"/>
        <end position="320"/>
    </location>
</feature>
<feature type="transmembrane region" description="Helical" evidence="10">
    <location>
        <begin position="456"/>
        <end position="477"/>
    </location>
</feature>
<evidence type="ECO:0000256" key="8">
    <source>
        <dbReference type="ARBA" id="ARBA00023136"/>
    </source>
</evidence>
<evidence type="ECO:0000256" key="3">
    <source>
        <dbReference type="ARBA" id="ARBA00022538"/>
    </source>
</evidence>
<dbReference type="GO" id="GO:0015297">
    <property type="term" value="F:antiporter activity"/>
    <property type="evidence" value="ECO:0007669"/>
    <property type="project" value="InterPro"/>
</dbReference>
<feature type="transmembrane region" description="Helical" evidence="10">
    <location>
        <begin position="489"/>
        <end position="508"/>
    </location>
</feature>
<evidence type="ECO:0000259" key="12">
    <source>
        <dbReference type="Pfam" id="PF23256"/>
    </source>
</evidence>
<dbReference type="GO" id="GO:0012505">
    <property type="term" value="C:endomembrane system"/>
    <property type="evidence" value="ECO:0007669"/>
    <property type="project" value="TreeGrafter"/>
</dbReference>
<dbReference type="InterPro" id="IPR006153">
    <property type="entry name" value="Cation/H_exchanger_TM"/>
</dbReference>
<dbReference type="GO" id="GO:0006885">
    <property type="term" value="P:regulation of pH"/>
    <property type="evidence" value="ECO:0007669"/>
    <property type="project" value="TreeGrafter"/>
</dbReference>